<dbReference type="AlphaFoldDB" id="A0AA37GE57"/>
<evidence type="ECO:0000313" key="1">
    <source>
        <dbReference type="EMBL" id="GJC78857.1"/>
    </source>
</evidence>
<gene>
    <name evidence="1" type="ORF">ColLi_01695</name>
</gene>
<accession>A0AA37GE57</accession>
<organism evidence="1 2">
    <name type="scientific">Colletotrichum liriopes</name>
    <dbReference type="NCBI Taxonomy" id="708192"/>
    <lineage>
        <taxon>Eukaryota</taxon>
        <taxon>Fungi</taxon>
        <taxon>Dikarya</taxon>
        <taxon>Ascomycota</taxon>
        <taxon>Pezizomycotina</taxon>
        <taxon>Sordariomycetes</taxon>
        <taxon>Hypocreomycetidae</taxon>
        <taxon>Glomerellales</taxon>
        <taxon>Glomerellaceae</taxon>
        <taxon>Colletotrichum</taxon>
        <taxon>Colletotrichum spaethianum species complex</taxon>
    </lineage>
</organism>
<dbReference type="Proteomes" id="UP001055172">
    <property type="component" value="Unassembled WGS sequence"/>
</dbReference>
<protein>
    <submittedName>
        <fullName evidence="1">Uncharacterized protein</fullName>
    </submittedName>
</protein>
<reference evidence="1 2" key="1">
    <citation type="submission" date="2021-07" db="EMBL/GenBank/DDBJ databases">
        <title>Genome data of Colletotrichum spaethianum.</title>
        <authorList>
            <person name="Utami Y.D."/>
            <person name="Hiruma K."/>
        </authorList>
    </citation>
    <scope>NUCLEOTIDE SEQUENCE [LARGE SCALE GENOMIC DNA]</scope>
    <source>
        <strain evidence="1 2">MAFF 242679</strain>
    </source>
</reference>
<evidence type="ECO:0000313" key="2">
    <source>
        <dbReference type="Proteomes" id="UP001055172"/>
    </source>
</evidence>
<keyword evidence="2" id="KW-1185">Reference proteome</keyword>
<sequence length="154" mass="16744">MTPSQVLNEVTPTRPLQQRGIRVHMTGGKAFPAEAAMPDRGAVAPAIVVSPERLPKDAHPYGRLSVSVKSGGYDYYNGARGTGLILSLAGTTKRRVSDETLFPEPSCIVGQTSHALATYRKAVPHGDFFGFDTDEHFLTAGWDLILGWRYGLRC</sequence>
<name>A0AA37GE57_9PEZI</name>
<comment type="caution">
    <text evidence="1">The sequence shown here is derived from an EMBL/GenBank/DDBJ whole genome shotgun (WGS) entry which is preliminary data.</text>
</comment>
<dbReference type="EMBL" id="BPPX01000003">
    <property type="protein sequence ID" value="GJC78857.1"/>
    <property type="molecule type" value="Genomic_DNA"/>
</dbReference>
<proteinExistence type="predicted"/>